<name>A0A9D8PNU7_9DELT</name>
<keyword evidence="4" id="KW-0732">Signal</keyword>
<keyword evidence="3" id="KW-0812">Transmembrane</keyword>
<comment type="subcellular location">
    <subcellularLocation>
        <location evidence="1">Membrane</location>
    </subcellularLocation>
</comment>
<dbReference type="InterPro" id="IPR000184">
    <property type="entry name" value="Bac_surfAg_D15"/>
</dbReference>
<evidence type="ECO:0000256" key="5">
    <source>
        <dbReference type="ARBA" id="ARBA00022737"/>
    </source>
</evidence>
<dbReference type="EMBL" id="JAFGIX010000076">
    <property type="protein sequence ID" value="MBN1574366.1"/>
    <property type="molecule type" value="Genomic_DNA"/>
</dbReference>
<dbReference type="Pfam" id="PF07244">
    <property type="entry name" value="POTRA"/>
    <property type="match status" value="5"/>
</dbReference>
<feature type="domain" description="POTRA" evidence="9">
    <location>
        <begin position="162"/>
        <end position="233"/>
    </location>
</feature>
<keyword evidence="5" id="KW-0677">Repeat</keyword>
<evidence type="ECO:0000259" key="9">
    <source>
        <dbReference type="PROSITE" id="PS51779"/>
    </source>
</evidence>
<evidence type="ECO:0000313" key="10">
    <source>
        <dbReference type="EMBL" id="MBN1574366.1"/>
    </source>
</evidence>
<comment type="caution">
    <text evidence="10">The sequence shown here is derived from an EMBL/GenBank/DDBJ whole genome shotgun (WGS) entry which is preliminary data.</text>
</comment>
<feature type="domain" description="POTRA" evidence="9">
    <location>
        <begin position="314"/>
        <end position="400"/>
    </location>
</feature>
<dbReference type="GO" id="GO:0009279">
    <property type="term" value="C:cell outer membrane"/>
    <property type="evidence" value="ECO:0007669"/>
    <property type="project" value="UniProtKB-UniRule"/>
</dbReference>
<reference evidence="10" key="1">
    <citation type="journal article" date="2021" name="Environ. Microbiol.">
        <title>Genomic characterization of three novel Desulfobacterota classes expand the metabolic and phylogenetic diversity of the phylum.</title>
        <authorList>
            <person name="Murphy C.L."/>
            <person name="Biggerstaff J."/>
            <person name="Eichhorn A."/>
            <person name="Ewing E."/>
            <person name="Shahan R."/>
            <person name="Soriano D."/>
            <person name="Stewart S."/>
            <person name="VanMol K."/>
            <person name="Walker R."/>
            <person name="Walters P."/>
            <person name="Elshahed M.S."/>
            <person name="Youssef N.H."/>
        </authorList>
    </citation>
    <scope>NUCLEOTIDE SEQUENCE</scope>
    <source>
        <strain evidence="10">Zod_Metabat.24</strain>
    </source>
</reference>
<sequence>MGRKFIILMIMVALVTAVLTGPVFAADKKVKVTVLPFSIFAAEDLSDYEADIQNVLLSALAYHEKIEPLDKEKLSSIIGDKPPDQMDEAYARMVGSKMGADYVVLGSMTKVGETISLDAKLVPVRGKKDAERFYVETYGLATVLDRVGDIAKKINEKIFADEIITKVIIRGNKRLPDEDIIGVIQSKEGTLPYDIFLAEDVKAITEMGYFSNVEVKTELVEKGTEVTFTVEERPLIREVRINGTKKIKVEDVFEVVTITPPKVLSTRDLKKSIDAIKALYEEKQFHAIKVEHKITPLQEDEILLEFNIEEGKKMMIKKIIFVGNDKISDRKLEKGLANKGMGLIWWFTDRGKYKKKELDKDIDRVTAVYFDNGYLDAVVEPPEVEMKEKRIFITYRIKEGERYTVGTVDMSGDLIRPKEEFKENLTLESGENFSRLNLIADLNYLTKIYNDDGYALVDIQPQTDLKREEHIANVNYMIVKGKKTYFEKINISGNIKTLDKVIRRELKFAEGDLFNGTDLTRSKEKVENLGYFEEVKFATEKGSADDKVVVKIDVKERPTGLISAGMGYSSVAKVTGLIRVQERNLFGRGYKVSASAEFSNVDTNYYVSLADPYFLDTNLAMAVKFYSITREYDTYDAETLGIELGAGHRIIDEETKLLVTYIFNRVTIDNIDEGAADDVWDAEGVTVTSGIETQIIRDTRDNVYDPSKGSVNSLSVFIAGIGGDEKYLKTVLESSWYFPVYWKLVFHPRLMVGWAENFKSGDLPIYARFYAGGLNTIRGFKPYSVGPIDPDTGEYLGGNKEVIVNLELLFPLFEDIKMKGVLFFDMGNVWGDDENMDLSDLRYSFGGGIRWYSPMGPIRVEWGYNLDPKPDESHAEWNFSIGTSF</sequence>
<organism evidence="10 11">
    <name type="scientific">Candidatus Zymogenus saltonus</name>
    <dbReference type="NCBI Taxonomy" id="2844893"/>
    <lineage>
        <taxon>Bacteria</taxon>
        <taxon>Deltaproteobacteria</taxon>
        <taxon>Candidatus Zymogenia</taxon>
        <taxon>Candidatus Zymogeniales</taxon>
        <taxon>Candidatus Zymogenaceae</taxon>
        <taxon>Candidatus Zymogenus</taxon>
    </lineage>
</organism>
<keyword evidence="2" id="KW-1134">Transmembrane beta strand</keyword>
<dbReference type="Pfam" id="PF01103">
    <property type="entry name" value="Omp85"/>
    <property type="match status" value="1"/>
</dbReference>
<dbReference type="PANTHER" id="PTHR12815:SF47">
    <property type="entry name" value="TRANSLOCATION AND ASSEMBLY MODULE SUBUNIT TAMA"/>
    <property type="match status" value="1"/>
</dbReference>
<dbReference type="Gene3D" id="3.10.20.310">
    <property type="entry name" value="membrane protein fhac"/>
    <property type="match status" value="5"/>
</dbReference>
<protein>
    <recommendedName>
        <fullName evidence="8">Outer membrane protein assembly factor BamA</fullName>
    </recommendedName>
</protein>
<evidence type="ECO:0000256" key="8">
    <source>
        <dbReference type="NCBIfam" id="TIGR03303"/>
    </source>
</evidence>
<dbReference type="Gene3D" id="3.40.50.10070">
    <property type="entry name" value="TolB, N-terminal domain"/>
    <property type="match status" value="1"/>
</dbReference>
<dbReference type="SUPFAM" id="SSF52964">
    <property type="entry name" value="TolB, N-terminal domain"/>
    <property type="match status" value="1"/>
</dbReference>
<dbReference type="Gene3D" id="2.40.160.50">
    <property type="entry name" value="membrane protein fhac: a member of the omp85/tpsb transporter family"/>
    <property type="match status" value="1"/>
</dbReference>
<keyword evidence="6" id="KW-0472">Membrane</keyword>
<accession>A0A9D8PNU7</accession>
<evidence type="ECO:0000256" key="4">
    <source>
        <dbReference type="ARBA" id="ARBA00022729"/>
    </source>
</evidence>
<evidence type="ECO:0000313" key="11">
    <source>
        <dbReference type="Proteomes" id="UP000809273"/>
    </source>
</evidence>
<dbReference type="NCBIfam" id="TIGR03303">
    <property type="entry name" value="OM_YaeT"/>
    <property type="match status" value="1"/>
</dbReference>
<evidence type="ECO:0000256" key="7">
    <source>
        <dbReference type="ARBA" id="ARBA00023237"/>
    </source>
</evidence>
<evidence type="ECO:0000256" key="6">
    <source>
        <dbReference type="ARBA" id="ARBA00023136"/>
    </source>
</evidence>
<dbReference type="GO" id="GO:0071709">
    <property type="term" value="P:membrane assembly"/>
    <property type="evidence" value="ECO:0007669"/>
    <property type="project" value="InterPro"/>
</dbReference>
<dbReference type="InterPro" id="IPR023707">
    <property type="entry name" value="OM_assembly_BamA"/>
</dbReference>
<dbReference type="Proteomes" id="UP000809273">
    <property type="component" value="Unassembled WGS sequence"/>
</dbReference>
<dbReference type="PANTHER" id="PTHR12815">
    <property type="entry name" value="SORTING AND ASSEMBLY MACHINERY SAMM50 PROTEIN FAMILY MEMBER"/>
    <property type="match status" value="1"/>
</dbReference>
<proteinExistence type="predicted"/>
<feature type="domain" description="POTRA" evidence="9">
    <location>
        <begin position="484"/>
        <end position="557"/>
    </location>
</feature>
<keyword evidence="7" id="KW-0998">Cell outer membrane</keyword>
<dbReference type="InterPro" id="IPR010827">
    <property type="entry name" value="BamA/TamA_POTRA"/>
</dbReference>
<dbReference type="InterPro" id="IPR039910">
    <property type="entry name" value="D15-like"/>
</dbReference>
<gene>
    <name evidence="10" type="primary">bamA</name>
    <name evidence="10" type="ORF">JW984_14295</name>
</gene>
<dbReference type="InterPro" id="IPR034746">
    <property type="entry name" value="POTRA"/>
</dbReference>
<reference evidence="10" key="2">
    <citation type="submission" date="2021-01" db="EMBL/GenBank/DDBJ databases">
        <authorList>
            <person name="Hahn C.R."/>
            <person name="Youssef N.H."/>
            <person name="Elshahed M."/>
        </authorList>
    </citation>
    <scope>NUCLEOTIDE SEQUENCE</scope>
    <source>
        <strain evidence="10">Zod_Metabat.24</strain>
    </source>
</reference>
<dbReference type="AlphaFoldDB" id="A0A9D8PNU7"/>
<dbReference type="PIRSF" id="PIRSF006076">
    <property type="entry name" value="OM_assembly_OMP85"/>
    <property type="match status" value="1"/>
</dbReference>
<evidence type="ECO:0000256" key="2">
    <source>
        <dbReference type="ARBA" id="ARBA00022452"/>
    </source>
</evidence>
<dbReference type="PROSITE" id="PS51779">
    <property type="entry name" value="POTRA"/>
    <property type="match status" value="3"/>
</dbReference>
<evidence type="ECO:0000256" key="1">
    <source>
        <dbReference type="ARBA" id="ARBA00004370"/>
    </source>
</evidence>
<evidence type="ECO:0000256" key="3">
    <source>
        <dbReference type="ARBA" id="ARBA00022692"/>
    </source>
</evidence>